<keyword evidence="3" id="KW-1185">Reference proteome</keyword>
<feature type="compositionally biased region" description="Low complexity" evidence="1">
    <location>
        <begin position="450"/>
        <end position="465"/>
    </location>
</feature>
<dbReference type="AlphaFoldDB" id="A0AA38NT25"/>
<name>A0AA38NT25_9AGAR</name>
<feature type="compositionally biased region" description="Polar residues" evidence="1">
    <location>
        <begin position="428"/>
        <end position="440"/>
    </location>
</feature>
<feature type="compositionally biased region" description="Polar residues" evidence="1">
    <location>
        <begin position="283"/>
        <end position="301"/>
    </location>
</feature>
<feature type="compositionally biased region" description="Basic and acidic residues" evidence="1">
    <location>
        <begin position="174"/>
        <end position="215"/>
    </location>
</feature>
<sequence length="479" mass="52004">MDQEGPNVTPDRSTSTTNNVLDGLVIERNTSVLTSREPDGGDHSPSPIQDHHNPNVPPFKLVPSEKHISRRTEPPGTLLLWPTHIPPPATSPPSPLPASPDVSAAMVGRPFTSEAAEHFEQIPFDSTINPPLASSLPKPATSLTSDARMEHLLLAARIIGRKRAAFTAGIVDAEWEREQKDRKETEKAKRQKDREKTEKEGAEKLKSGKSKEKTGTVESQALSIRRSGARKNKGKTPAKSDGKALKHTASRIEKEEERITDDEIIISSSKQSRTRQSGRSKPRTLSASSLAGSSQRTQLTGMDSLLSAARSMMDPSISQFTARGEVNEDQIGTVNIAGSRRQVNELVAGSEDTDVLPPAKRRKSLLVDANRPKRTPSALDVLADQAAAAVSTSTISTDRDSMNWKNAKDDLGDEDAEGEYDEEDDPVISTSGTNTNSPAINNEKPRRINLRSTSSRSTTNTRMIMLGKSPIGNLSITPQ</sequence>
<dbReference type="Proteomes" id="UP001163798">
    <property type="component" value="Unassembled WGS sequence"/>
</dbReference>
<evidence type="ECO:0000256" key="1">
    <source>
        <dbReference type="SAM" id="MobiDB-lite"/>
    </source>
</evidence>
<proteinExistence type="predicted"/>
<dbReference type="EMBL" id="MU793249">
    <property type="protein sequence ID" value="KAJ3790553.1"/>
    <property type="molecule type" value="Genomic_DNA"/>
</dbReference>
<feature type="compositionally biased region" description="Basic and acidic residues" evidence="1">
    <location>
        <begin position="397"/>
        <end position="410"/>
    </location>
</feature>
<feature type="compositionally biased region" description="Polar residues" evidence="1">
    <location>
        <begin position="10"/>
        <end position="20"/>
    </location>
</feature>
<gene>
    <name evidence="2" type="ORF">GGU10DRAFT_383250</name>
</gene>
<evidence type="ECO:0000313" key="3">
    <source>
        <dbReference type="Proteomes" id="UP001163798"/>
    </source>
</evidence>
<feature type="compositionally biased region" description="Basic residues" evidence="1">
    <location>
        <begin position="272"/>
        <end position="282"/>
    </location>
</feature>
<accession>A0AA38NT25</accession>
<feature type="compositionally biased region" description="Basic and acidic residues" evidence="1">
    <location>
        <begin position="238"/>
        <end position="257"/>
    </location>
</feature>
<feature type="region of interest" description="Disordered" evidence="1">
    <location>
        <begin position="1"/>
        <end position="61"/>
    </location>
</feature>
<organism evidence="2 3">
    <name type="scientific">Lentinula aff. detonsa</name>
    <dbReference type="NCBI Taxonomy" id="2804958"/>
    <lineage>
        <taxon>Eukaryota</taxon>
        <taxon>Fungi</taxon>
        <taxon>Dikarya</taxon>
        <taxon>Basidiomycota</taxon>
        <taxon>Agaricomycotina</taxon>
        <taxon>Agaricomycetes</taxon>
        <taxon>Agaricomycetidae</taxon>
        <taxon>Agaricales</taxon>
        <taxon>Marasmiineae</taxon>
        <taxon>Omphalotaceae</taxon>
        <taxon>Lentinula</taxon>
    </lineage>
</organism>
<reference evidence="2" key="1">
    <citation type="submission" date="2022-08" db="EMBL/GenBank/DDBJ databases">
        <authorList>
            <consortium name="DOE Joint Genome Institute"/>
            <person name="Min B."/>
            <person name="Riley R."/>
            <person name="Sierra-Patev S."/>
            <person name="Naranjo-Ortiz M."/>
            <person name="Looney B."/>
            <person name="Konkel Z."/>
            <person name="Slot J.C."/>
            <person name="Sakamoto Y."/>
            <person name="Steenwyk J.L."/>
            <person name="Rokas A."/>
            <person name="Carro J."/>
            <person name="Camarero S."/>
            <person name="Ferreira P."/>
            <person name="Molpeceres G."/>
            <person name="Ruiz-Duenas F.J."/>
            <person name="Serrano A."/>
            <person name="Henrissat B."/>
            <person name="Drula E."/>
            <person name="Hughes K.W."/>
            <person name="Mata J.L."/>
            <person name="Ishikawa N.K."/>
            <person name="Vargas-Isla R."/>
            <person name="Ushijima S."/>
            <person name="Smith C.A."/>
            <person name="Ahrendt S."/>
            <person name="Andreopoulos W."/>
            <person name="He G."/>
            <person name="Labutti K."/>
            <person name="Lipzen A."/>
            <person name="Ng V."/>
            <person name="Sandor L."/>
            <person name="Barry K."/>
            <person name="Martinez A.T."/>
            <person name="Xiao Y."/>
            <person name="Gibbons J.G."/>
            <person name="Terashima K."/>
            <person name="Hibbett D.S."/>
            <person name="Grigoriev I.V."/>
        </authorList>
    </citation>
    <scope>NUCLEOTIDE SEQUENCE</scope>
    <source>
        <strain evidence="2">TFB10291</strain>
    </source>
</reference>
<feature type="compositionally biased region" description="Basic residues" evidence="1">
    <location>
        <begin position="227"/>
        <end position="236"/>
    </location>
</feature>
<feature type="region of interest" description="Disordered" evidence="1">
    <location>
        <begin position="391"/>
        <end position="479"/>
    </location>
</feature>
<protein>
    <submittedName>
        <fullName evidence="2">Uncharacterized protein</fullName>
    </submittedName>
</protein>
<comment type="caution">
    <text evidence="2">The sequence shown here is derived from an EMBL/GenBank/DDBJ whole genome shotgun (WGS) entry which is preliminary data.</text>
</comment>
<feature type="region of interest" description="Disordered" evidence="1">
    <location>
        <begin position="170"/>
        <end position="307"/>
    </location>
</feature>
<evidence type="ECO:0000313" key="2">
    <source>
        <dbReference type="EMBL" id="KAJ3790553.1"/>
    </source>
</evidence>
<feature type="compositionally biased region" description="Acidic residues" evidence="1">
    <location>
        <begin position="411"/>
        <end position="426"/>
    </location>
</feature>